<dbReference type="RefSeq" id="WP_203758229.1">
    <property type="nucleotide sequence ID" value="NZ_BONK01000017.1"/>
</dbReference>
<dbReference type="SUPFAM" id="SSF46785">
    <property type="entry name" value="Winged helix' DNA-binding domain"/>
    <property type="match status" value="1"/>
</dbReference>
<comment type="caution">
    <text evidence="5">The sequence shown here is derived from an EMBL/GenBank/DDBJ whole genome shotgun (WGS) entry which is preliminary data.</text>
</comment>
<name>A0A919P972_9CELL</name>
<dbReference type="AlphaFoldDB" id="A0A919P972"/>
<keyword evidence="2" id="KW-0238">DNA-binding</keyword>
<evidence type="ECO:0000256" key="1">
    <source>
        <dbReference type="ARBA" id="ARBA00023015"/>
    </source>
</evidence>
<sequence length="234" mass="25742">MPVPARTRTTETPRTLLPDLVYDNLLTLVISGDLAPGELLREEEIAAWLDVSRTPVRDAITRLRDQGLVVYRPNRGTRVAEIDLDQARAIGQTLAALHGMAARLALPNLTPDDIQHIRDLIADPADLTDQLNAGPVQVTAVQRILQIFRERSGNPVLDEAIRRLQPHMTRLRGLTSDEMPRDWVRERGGAALTAIDAGSPELIGQLMQGFFLTFSENLLAEASQQLGLPLTPAS</sequence>
<dbReference type="Proteomes" id="UP000632740">
    <property type="component" value="Unassembled WGS sequence"/>
</dbReference>
<dbReference type="PROSITE" id="PS50949">
    <property type="entry name" value="HTH_GNTR"/>
    <property type="match status" value="1"/>
</dbReference>
<dbReference type="Pfam" id="PF00392">
    <property type="entry name" value="GntR"/>
    <property type="match status" value="1"/>
</dbReference>
<dbReference type="InterPro" id="IPR000524">
    <property type="entry name" value="Tscrpt_reg_HTH_GntR"/>
</dbReference>
<dbReference type="SMART" id="SM00895">
    <property type="entry name" value="FCD"/>
    <property type="match status" value="1"/>
</dbReference>
<feature type="domain" description="HTH gntR-type" evidence="4">
    <location>
        <begin position="15"/>
        <end position="82"/>
    </location>
</feature>
<evidence type="ECO:0000256" key="2">
    <source>
        <dbReference type="ARBA" id="ARBA00023125"/>
    </source>
</evidence>
<protein>
    <recommendedName>
        <fullName evidence="4">HTH gntR-type domain-containing protein</fullName>
    </recommendedName>
</protein>
<dbReference type="Gene3D" id="1.10.10.10">
    <property type="entry name" value="Winged helix-like DNA-binding domain superfamily/Winged helix DNA-binding domain"/>
    <property type="match status" value="1"/>
</dbReference>
<dbReference type="InterPro" id="IPR036390">
    <property type="entry name" value="WH_DNA-bd_sf"/>
</dbReference>
<reference evidence="5" key="1">
    <citation type="submission" date="2021-01" db="EMBL/GenBank/DDBJ databases">
        <title>Whole genome shotgun sequence of Cellulomonas chitinilytica NBRC 110799.</title>
        <authorList>
            <person name="Komaki H."/>
            <person name="Tamura T."/>
        </authorList>
    </citation>
    <scope>NUCLEOTIDE SEQUENCE</scope>
    <source>
        <strain evidence="5">NBRC 110799</strain>
    </source>
</reference>
<dbReference type="PRINTS" id="PR00035">
    <property type="entry name" value="HTHGNTR"/>
</dbReference>
<dbReference type="GO" id="GO:0003677">
    <property type="term" value="F:DNA binding"/>
    <property type="evidence" value="ECO:0007669"/>
    <property type="project" value="UniProtKB-KW"/>
</dbReference>
<keyword evidence="1" id="KW-0805">Transcription regulation</keyword>
<dbReference type="SUPFAM" id="SSF48008">
    <property type="entry name" value="GntR ligand-binding domain-like"/>
    <property type="match status" value="1"/>
</dbReference>
<keyword evidence="6" id="KW-1185">Reference proteome</keyword>
<dbReference type="CDD" id="cd07377">
    <property type="entry name" value="WHTH_GntR"/>
    <property type="match status" value="1"/>
</dbReference>
<dbReference type="PANTHER" id="PTHR43537">
    <property type="entry name" value="TRANSCRIPTIONAL REGULATOR, GNTR FAMILY"/>
    <property type="match status" value="1"/>
</dbReference>
<dbReference type="GO" id="GO:0003700">
    <property type="term" value="F:DNA-binding transcription factor activity"/>
    <property type="evidence" value="ECO:0007669"/>
    <property type="project" value="InterPro"/>
</dbReference>
<organism evidence="5 6">
    <name type="scientific">Cellulomonas chitinilytica</name>
    <dbReference type="NCBI Taxonomy" id="398759"/>
    <lineage>
        <taxon>Bacteria</taxon>
        <taxon>Bacillati</taxon>
        <taxon>Actinomycetota</taxon>
        <taxon>Actinomycetes</taxon>
        <taxon>Micrococcales</taxon>
        <taxon>Cellulomonadaceae</taxon>
        <taxon>Cellulomonas</taxon>
    </lineage>
</organism>
<keyword evidence="3" id="KW-0804">Transcription</keyword>
<dbReference type="SMART" id="SM00345">
    <property type="entry name" value="HTH_GNTR"/>
    <property type="match status" value="1"/>
</dbReference>
<evidence type="ECO:0000256" key="3">
    <source>
        <dbReference type="ARBA" id="ARBA00023163"/>
    </source>
</evidence>
<gene>
    <name evidence="5" type="ORF">Cch01nite_39430</name>
</gene>
<dbReference type="PANTHER" id="PTHR43537:SF5">
    <property type="entry name" value="UXU OPERON TRANSCRIPTIONAL REGULATOR"/>
    <property type="match status" value="1"/>
</dbReference>
<evidence type="ECO:0000313" key="5">
    <source>
        <dbReference type="EMBL" id="GIG23219.1"/>
    </source>
</evidence>
<dbReference type="Gene3D" id="1.20.120.530">
    <property type="entry name" value="GntR ligand-binding domain-like"/>
    <property type="match status" value="1"/>
</dbReference>
<evidence type="ECO:0000313" key="6">
    <source>
        <dbReference type="Proteomes" id="UP000632740"/>
    </source>
</evidence>
<dbReference type="Pfam" id="PF07729">
    <property type="entry name" value="FCD"/>
    <property type="match status" value="1"/>
</dbReference>
<accession>A0A919P972</accession>
<dbReference type="InterPro" id="IPR036388">
    <property type="entry name" value="WH-like_DNA-bd_sf"/>
</dbReference>
<proteinExistence type="predicted"/>
<dbReference type="EMBL" id="BONK01000017">
    <property type="protein sequence ID" value="GIG23219.1"/>
    <property type="molecule type" value="Genomic_DNA"/>
</dbReference>
<evidence type="ECO:0000259" key="4">
    <source>
        <dbReference type="PROSITE" id="PS50949"/>
    </source>
</evidence>
<dbReference type="InterPro" id="IPR008920">
    <property type="entry name" value="TF_FadR/GntR_C"/>
</dbReference>
<dbReference type="InterPro" id="IPR011711">
    <property type="entry name" value="GntR_C"/>
</dbReference>